<comment type="subcellular location">
    <subcellularLocation>
        <location evidence="1">Mitochondrion membrane</location>
    </subcellularLocation>
</comment>
<keyword evidence="8" id="KW-1185">Reference proteome</keyword>
<keyword evidence="2 5" id="KW-0812">Transmembrane</keyword>
<dbReference type="STRING" id="178035.A0A154P4F3"/>
<dbReference type="InterPro" id="IPR050355">
    <property type="entry name" value="RCF1"/>
</dbReference>
<dbReference type="Pfam" id="PF04588">
    <property type="entry name" value="HIG_1_N"/>
    <property type="match status" value="1"/>
</dbReference>
<keyword evidence="4 5" id="KW-0472">Membrane</keyword>
<feature type="transmembrane region" description="Helical" evidence="5">
    <location>
        <begin position="75"/>
        <end position="97"/>
    </location>
</feature>
<dbReference type="OrthoDB" id="6604018at2759"/>
<dbReference type="GO" id="GO:0031966">
    <property type="term" value="C:mitochondrial membrane"/>
    <property type="evidence" value="ECO:0007669"/>
    <property type="project" value="UniProtKB-SubCell"/>
</dbReference>
<evidence type="ECO:0000256" key="3">
    <source>
        <dbReference type="ARBA" id="ARBA00022989"/>
    </source>
</evidence>
<gene>
    <name evidence="7" type="ORF">WN55_06175</name>
</gene>
<dbReference type="PROSITE" id="PS51503">
    <property type="entry name" value="HIG1"/>
    <property type="match status" value="1"/>
</dbReference>
<dbReference type="InterPro" id="IPR007667">
    <property type="entry name" value="Hypoxia_induced_domain"/>
</dbReference>
<name>A0A154P4F3_DUFNO</name>
<evidence type="ECO:0000256" key="2">
    <source>
        <dbReference type="ARBA" id="ARBA00022692"/>
    </source>
</evidence>
<dbReference type="PANTHER" id="PTHR12297:SF18">
    <property type="entry name" value="HIG1 DOMAIN FAMILY MEMBER 2A"/>
    <property type="match status" value="1"/>
</dbReference>
<proteinExistence type="predicted"/>
<feature type="domain" description="HIG1" evidence="6">
    <location>
        <begin position="18"/>
        <end position="104"/>
    </location>
</feature>
<dbReference type="OMA" id="MSQIMMR"/>
<dbReference type="Gene3D" id="6.10.140.1320">
    <property type="match status" value="1"/>
</dbReference>
<sequence length="104" mass="11878">MSQNISEKSEMLNELDWIQIRNEFYENDNVETFKEKIIRKTVENPTVPIGVLATVSALCYGLWNFSTGNAKMSQYMMRARVGAQAFTIFSVVVGFLISTRNQES</sequence>
<evidence type="ECO:0000256" key="4">
    <source>
        <dbReference type="ARBA" id="ARBA00023136"/>
    </source>
</evidence>
<dbReference type="AlphaFoldDB" id="A0A154P4F3"/>
<evidence type="ECO:0000259" key="6">
    <source>
        <dbReference type="PROSITE" id="PS51503"/>
    </source>
</evidence>
<dbReference type="PANTHER" id="PTHR12297">
    <property type="entry name" value="HYPOXIA-INDUCBILE GENE 1 HIG1 -RELATED"/>
    <property type="match status" value="1"/>
</dbReference>
<dbReference type="EMBL" id="KQ434803">
    <property type="protein sequence ID" value="KZC06000.1"/>
    <property type="molecule type" value="Genomic_DNA"/>
</dbReference>
<evidence type="ECO:0000256" key="5">
    <source>
        <dbReference type="SAM" id="Phobius"/>
    </source>
</evidence>
<keyword evidence="3 5" id="KW-1133">Transmembrane helix</keyword>
<reference evidence="7 8" key="1">
    <citation type="submission" date="2015-07" db="EMBL/GenBank/DDBJ databases">
        <title>The genome of Dufourea novaeangliae.</title>
        <authorList>
            <person name="Pan H."/>
            <person name="Kapheim K."/>
        </authorList>
    </citation>
    <scope>NUCLEOTIDE SEQUENCE [LARGE SCALE GENOMIC DNA]</scope>
    <source>
        <strain evidence="7">0120121106</strain>
        <tissue evidence="7">Whole body</tissue>
    </source>
</reference>
<evidence type="ECO:0000313" key="8">
    <source>
        <dbReference type="Proteomes" id="UP000076502"/>
    </source>
</evidence>
<protein>
    <submittedName>
        <fullName evidence="7">HIG1 domain family member 2A</fullName>
    </submittedName>
</protein>
<evidence type="ECO:0000313" key="7">
    <source>
        <dbReference type="EMBL" id="KZC06000.1"/>
    </source>
</evidence>
<accession>A0A154P4F3</accession>
<feature type="transmembrane region" description="Helical" evidence="5">
    <location>
        <begin position="46"/>
        <end position="63"/>
    </location>
</feature>
<organism evidence="7 8">
    <name type="scientific">Dufourea novaeangliae</name>
    <name type="common">Sweat bee</name>
    <dbReference type="NCBI Taxonomy" id="178035"/>
    <lineage>
        <taxon>Eukaryota</taxon>
        <taxon>Metazoa</taxon>
        <taxon>Ecdysozoa</taxon>
        <taxon>Arthropoda</taxon>
        <taxon>Hexapoda</taxon>
        <taxon>Insecta</taxon>
        <taxon>Pterygota</taxon>
        <taxon>Neoptera</taxon>
        <taxon>Endopterygota</taxon>
        <taxon>Hymenoptera</taxon>
        <taxon>Apocrita</taxon>
        <taxon>Aculeata</taxon>
        <taxon>Apoidea</taxon>
        <taxon>Anthophila</taxon>
        <taxon>Halictidae</taxon>
        <taxon>Rophitinae</taxon>
        <taxon>Dufourea</taxon>
    </lineage>
</organism>
<dbReference type="Proteomes" id="UP000076502">
    <property type="component" value="Unassembled WGS sequence"/>
</dbReference>
<dbReference type="GO" id="GO:0097250">
    <property type="term" value="P:mitochondrial respirasome assembly"/>
    <property type="evidence" value="ECO:0007669"/>
    <property type="project" value="TreeGrafter"/>
</dbReference>
<evidence type="ECO:0000256" key="1">
    <source>
        <dbReference type="ARBA" id="ARBA00004325"/>
    </source>
</evidence>